<protein>
    <recommendedName>
        <fullName evidence="3">Sulfatase-modifying factor enzyme-like domain-containing protein</fullName>
    </recommendedName>
</protein>
<feature type="region of interest" description="Disordered" evidence="2">
    <location>
        <begin position="618"/>
        <end position="647"/>
    </location>
</feature>
<dbReference type="KEGG" id="ccro:CMC5_013670"/>
<evidence type="ECO:0000256" key="2">
    <source>
        <dbReference type="SAM" id="MobiDB-lite"/>
    </source>
</evidence>
<evidence type="ECO:0000259" key="3">
    <source>
        <dbReference type="Pfam" id="PF03781"/>
    </source>
</evidence>
<keyword evidence="5" id="KW-1185">Reference proteome</keyword>
<name>A0A0K1E8N3_CHOCO</name>
<dbReference type="Proteomes" id="UP000067626">
    <property type="component" value="Chromosome"/>
</dbReference>
<keyword evidence="1" id="KW-0945">Host-virus interaction</keyword>
<dbReference type="PATRIC" id="fig|52.7.peg.1455"/>
<feature type="domain" description="Sulfatase-modifying factor enzyme-like" evidence="3">
    <location>
        <begin position="925"/>
        <end position="1060"/>
    </location>
</feature>
<feature type="region of interest" description="Disordered" evidence="2">
    <location>
        <begin position="711"/>
        <end position="731"/>
    </location>
</feature>
<evidence type="ECO:0000313" key="4">
    <source>
        <dbReference type="EMBL" id="AKT37236.1"/>
    </source>
</evidence>
<dbReference type="SUPFAM" id="SSF56436">
    <property type="entry name" value="C-type lectin-like"/>
    <property type="match status" value="1"/>
</dbReference>
<feature type="region of interest" description="Disordered" evidence="2">
    <location>
        <begin position="157"/>
        <end position="222"/>
    </location>
</feature>
<dbReference type="AlphaFoldDB" id="A0A0K1E8N3"/>
<accession>A0A0K1E8N3</accession>
<feature type="compositionally biased region" description="Polar residues" evidence="2">
    <location>
        <begin position="8"/>
        <end position="17"/>
    </location>
</feature>
<evidence type="ECO:0000256" key="1">
    <source>
        <dbReference type="ARBA" id="ARBA00022581"/>
    </source>
</evidence>
<dbReference type="InterPro" id="IPR005532">
    <property type="entry name" value="SUMF_dom"/>
</dbReference>
<organism evidence="4 5">
    <name type="scientific">Chondromyces crocatus</name>
    <dbReference type="NCBI Taxonomy" id="52"/>
    <lineage>
        <taxon>Bacteria</taxon>
        <taxon>Pseudomonadati</taxon>
        <taxon>Myxococcota</taxon>
        <taxon>Polyangia</taxon>
        <taxon>Polyangiales</taxon>
        <taxon>Polyangiaceae</taxon>
        <taxon>Chondromyces</taxon>
    </lineage>
</organism>
<dbReference type="InterPro" id="IPR016187">
    <property type="entry name" value="CTDL_fold"/>
</dbReference>
<gene>
    <name evidence="4" type="ORF">CMC5_013670</name>
</gene>
<feature type="region of interest" description="Disordered" evidence="2">
    <location>
        <begin position="1"/>
        <end position="34"/>
    </location>
</feature>
<dbReference type="EMBL" id="CP012159">
    <property type="protein sequence ID" value="AKT37236.1"/>
    <property type="molecule type" value="Genomic_DNA"/>
</dbReference>
<feature type="compositionally biased region" description="Pro residues" evidence="2">
    <location>
        <begin position="168"/>
        <end position="179"/>
    </location>
</feature>
<dbReference type="OrthoDB" id="5496976at2"/>
<reference evidence="4 5" key="1">
    <citation type="submission" date="2015-07" db="EMBL/GenBank/DDBJ databases">
        <title>Genome analysis of myxobacterium Chondromyces crocatus Cm c5 reveals a high potential for natural compound synthesis and the genetic basis for the loss of fruiting body formation.</title>
        <authorList>
            <person name="Zaburannyi N."/>
            <person name="Bunk B."/>
            <person name="Maier J."/>
            <person name="Overmann J."/>
            <person name="Mueller R."/>
        </authorList>
    </citation>
    <scope>NUCLEOTIDE SEQUENCE [LARGE SCALE GENOMIC DNA]</scope>
    <source>
        <strain evidence="4 5">Cm c5</strain>
    </source>
</reference>
<dbReference type="Gene3D" id="3.90.1580.10">
    <property type="entry name" value="paralog of FGE (formylglycine-generating enzyme)"/>
    <property type="match status" value="1"/>
</dbReference>
<evidence type="ECO:0000313" key="5">
    <source>
        <dbReference type="Proteomes" id="UP000067626"/>
    </source>
</evidence>
<dbReference type="STRING" id="52.CMC5_013670"/>
<dbReference type="Pfam" id="PF03781">
    <property type="entry name" value="FGE-sulfatase"/>
    <property type="match status" value="1"/>
</dbReference>
<dbReference type="PANTHER" id="PTHR13037:SF24">
    <property type="entry name" value="POLYCOMB PROTEIN PCL-RELATED"/>
    <property type="match status" value="1"/>
</dbReference>
<dbReference type="InterPro" id="IPR042095">
    <property type="entry name" value="SUMF_sf"/>
</dbReference>
<dbReference type="PANTHER" id="PTHR13037">
    <property type="entry name" value="FORMIN"/>
    <property type="match status" value="1"/>
</dbReference>
<dbReference type="RefSeq" id="WP_050429633.1">
    <property type="nucleotide sequence ID" value="NZ_CP012159.1"/>
</dbReference>
<feature type="compositionally biased region" description="Low complexity" evidence="2">
    <location>
        <begin position="180"/>
        <end position="199"/>
    </location>
</feature>
<sequence length="1108" mass="114810">MHGAATLESPSRSSSVRTGGASPPGETAGLVQRRPLADLVDEPLSFSIEPTLDSRAVLFVASASSDPVGWVRVFDTSASELQPAMQLDGEHVVTAFRASEGAMRLLTSRDDALCFSSLPTTAGEPSPSPRCSSTRTRILTAVGNRLALLDVAPVAATPSTRASAPGPSAKPPSSPPPSRPATKSARAPRTSSKPAASKKPPAPKKPTAKGHGHGPPKPPRLPELDVLLRWASPEGDIDPQPTPTGLRFRPPLDGMALIDAAGRPGAIDVLHYAEAPAKPGDKSPFGRARIQGAILRDGVRHDPTYSATAAEGELEYGFLRGHEEPRLVPGKTGSAYAGIEQRGGRCEAARLTPTFARHTGLPATCLLDPARLTQATPIPADETRALDRLLGLGPRRTPLQPLHDPGLIAWAGDRGFFQIEGELFSALRTDGQPRREPHPFPARRARIAWGAFTPTGEGLAFAAGRLRRVSPTGALTDAGTPLLPERATTLLGAPEHHTERRRVAHIAGSTWLARTDLVRLLPTPAVIDSLRGRAHPDGTALVGGPARGLFLERLGSTLRLTAVAPSGALTPLGAIPSPVRSGFDACERHAGGALLAGVASSPASASTAGATTASATTASATTAGAPTAGAPTAGATTSGTASAGASTAGRVVTQTLDASGRPGPVRTTSLSLAVSGELSVRLTPLPGGGALLTDLHRRHVVWLNDDGEELAARPFPDEPPATTRCLDGRPTPQHVPAPTPGVFVRLPPPAGPASCMIGEPTWTADGALRWFGSAVDGLTAQAELVLIAGLAPRPSPKTSAASPPSGAPLAATAASSATSASSAASALSAVTASSAASTPSATPAASRRSPSCPADMVAVEGGRFCVDRYESSLIDLDTARPLSPDYPPTPNLLEFVIAQWATGRERVGDIHARAMPLPFLPAWQRGRTHKLAARSQRGDRPAGYVTGLVADAACKAAGKRLCAPEEHALACRGEDRTRFPYGDTFEFGACNVYRDGHPAAILHDNASLGHLDPRLNRVRHAGAPLLHETGATPRCVSRWGDDAIHDMVGNLDEWVDDPDGAFAGGFYARSTRSGCDALVTAHPRSYADYSTGIRCCRDGAAGDASPEE</sequence>
<proteinExistence type="predicted"/>